<evidence type="ECO:0000313" key="2">
    <source>
        <dbReference type="Proteomes" id="UP000578622"/>
    </source>
</evidence>
<proteinExistence type="predicted"/>
<evidence type="ECO:0008006" key="3">
    <source>
        <dbReference type="Google" id="ProtNLM"/>
    </source>
</evidence>
<accession>A0ABR6AP74</accession>
<keyword evidence="2" id="KW-1185">Reference proteome</keyword>
<dbReference type="Proteomes" id="UP000578622">
    <property type="component" value="Unassembled WGS sequence"/>
</dbReference>
<dbReference type="RefSeq" id="WP_176024680.1">
    <property type="nucleotide sequence ID" value="NZ_JACGXG010000002.1"/>
</dbReference>
<comment type="caution">
    <text evidence="1">The sequence shown here is derived from an EMBL/GenBank/DDBJ whole genome shotgun (WGS) entry which is preliminary data.</text>
</comment>
<gene>
    <name evidence="1" type="ORF">FHW20_002157</name>
</gene>
<evidence type="ECO:0000313" key="1">
    <source>
        <dbReference type="EMBL" id="MBA8851222.1"/>
    </source>
</evidence>
<sequence length="59" mass="6649">MNSIFMVMKQVSPDTARPYRVIETYPTSEGMRSRIVSGAFSTQEAAQQWVEHLQEGSAI</sequence>
<organism evidence="1 2">
    <name type="scientific">Brucella intermedia</name>
    <dbReference type="NCBI Taxonomy" id="94625"/>
    <lineage>
        <taxon>Bacteria</taxon>
        <taxon>Pseudomonadati</taxon>
        <taxon>Pseudomonadota</taxon>
        <taxon>Alphaproteobacteria</taxon>
        <taxon>Hyphomicrobiales</taxon>
        <taxon>Brucellaceae</taxon>
        <taxon>Brucella/Ochrobactrum group</taxon>
        <taxon>Brucella</taxon>
    </lineage>
</organism>
<dbReference type="EMBL" id="JACGXG010000002">
    <property type="protein sequence ID" value="MBA8851222.1"/>
    <property type="molecule type" value="Genomic_DNA"/>
</dbReference>
<reference evidence="1 2" key="1">
    <citation type="submission" date="2020-07" db="EMBL/GenBank/DDBJ databases">
        <title>Genomic Encyclopedia of Type Strains, Phase IV (KMG-V): Genome sequencing to study the core and pangenomes of soil and plant-associated prokaryotes.</title>
        <authorList>
            <person name="Whitman W."/>
        </authorList>
    </citation>
    <scope>NUCLEOTIDE SEQUENCE [LARGE SCALE GENOMIC DNA]</scope>
    <source>
        <strain evidence="1 2">RH4WT92</strain>
    </source>
</reference>
<protein>
    <recommendedName>
        <fullName evidence="3">SPOR domain-containing protein</fullName>
    </recommendedName>
</protein>
<name>A0ABR6AP74_9HYPH</name>